<reference evidence="3" key="1">
    <citation type="submission" date="2014-10" db="EMBL/GenBank/DDBJ databases">
        <title>Genome sequencing of Vitellibacter sp. D-24.</title>
        <authorList>
            <person name="Thevarajoo S."/>
            <person name="Selvaratnam C."/>
            <person name="Goh K.M."/>
            <person name="Chong C.S."/>
        </authorList>
    </citation>
    <scope>NUCLEOTIDE SEQUENCE [LARGE SCALE GENOMIC DNA]</scope>
    <source>
        <strain evidence="3">D-24</strain>
    </source>
</reference>
<feature type="transmembrane region" description="Helical" evidence="1">
    <location>
        <begin position="122"/>
        <end position="142"/>
    </location>
</feature>
<evidence type="ECO:0000313" key="3">
    <source>
        <dbReference type="Proteomes" id="UP000070138"/>
    </source>
</evidence>
<protein>
    <recommendedName>
        <fullName evidence="4">50S ribosomal protein L27</fullName>
    </recommendedName>
</protein>
<dbReference type="OrthoDB" id="329514at2"/>
<dbReference type="EMBL" id="JRWG01000009">
    <property type="protein sequence ID" value="KXN98259.1"/>
    <property type="molecule type" value="Genomic_DNA"/>
</dbReference>
<evidence type="ECO:0008006" key="4">
    <source>
        <dbReference type="Google" id="ProtNLM"/>
    </source>
</evidence>
<dbReference type="AlphaFoldDB" id="A0A137RFI8"/>
<dbReference type="Proteomes" id="UP000070138">
    <property type="component" value="Unassembled WGS sequence"/>
</dbReference>
<dbReference type="STRING" id="1548749.LS48_12490"/>
<evidence type="ECO:0000313" key="2">
    <source>
        <dbReference type="EMBL" id="KXN98259.1"/>
    </source>
</evidence>
<feature type="transmembrane region" description="Helical" evidence="1">
    <location>
        <begin position="89"/>
        <end position="110"/>
    </location>
</feature>
<dbReference type="PATRIC" id="fig|1548749.3.peg.2611"/>
<sequence>MYTTIQFIHSYWAYLVLLIILLATINALAGFFSKREYGAKDFRISLFALIVTHIQLLIGLVLYFVSPLGLQNITSSGMGVVMKDSTARLYAVEHPLIMILTVVFITIGYSKHKKKLLSSGKFKTLAIFYTIALVLMLSRIPWNDWF</sequence>
<comment type="caution">
    <text evidence="2">The sequence shown here is derived from an EMBL/GenBank/DDBJ whole genome shotgun (WGS) entry which is preliminary data.</text>
</comment>
<feature type="transmembrane region" description="Helical" evidence="1">
    <location>
        <begin position="12"/>
        <end position="32"/>
    </location>
</feature>
<feature type="transmembrane region" description="Helical" evidence="1">
    <location>
        <begin position="44"/>
        <end position="69"/>
    </location>
</feature>
<keyword evidence="1" id="KW-0812">Transmembrane</keyword>
<reference evidence="2 3" key="2">
    <citation type="journal article" date="2016" name="Int. J. Syst. Evol. Microbiol.">
        <title>Vitellibacter aquimaris sp. nov., a marine bacterium isolated from seawater.</title>
        <authorList>
            <person name="Thevarajoo S."/>
            <person name="Selvaratnam C."/>
            <person name="Goh K.M."/>
            <person name="Hong K.W."/>
            <person name="Chan X.Y."/>
            <person name="Chan K.G."/>
            <person name="Chong C.S."/>
        </authorList>
    </citation>
    <scope>NUCLEOTIDE SEQUENCE [LARGE SCALE GENOMIC DNA]</scope>
    <source>
        <strain evidence="2 3">D-24</strain>
    </source>
</reference>
<keyword evidence="1" id="KW-1133">Transmembrane helix</keyword>
<keyword evidence="3" id="KW-1185">Reference proteome</keyword>
<accession>A0A137RFI8</accession>
<proteinExistence type="predicted"/>
<dbReference type="RefSeq" id="WP_062622873.1">
    <property type="nucleotide sequence ID" value="NZ_JRWG01000009.1"/>
</dbReference>
<evidence type="ECO:0000256" key="1">
    <source>
        <dbReference type="SAM" id="Phobius"/>
    </source>
</evidence>
<keyword evidence="1" id="KW-0472">Membrane</keyword>
<organism evidence="2 3">
    <name type="scientific">Aequorivita aquimaris</name>
    <dbReference type="NCBI Taxonomy" id="1548749"/>
    <lineage>
        <taxon>Bacteria</taxon>
        <taxon>Pseudomonadati</taxon>
        <taxon>Bacteroidota</taxon>
        <taxon>Flavobacteriia</taxon>
        <taxon>Flavobacteriales</taxon>
        <taxon>Flavobacteriaceae</taxon>
        <taxon>Aequorivita</taxon>
    </lineage>
</organism>
<name>A0A137RFI8_9FLAO</name>
<gene>
    <name evidence="2" type="ORF">LS48_12490</name>
</gene>